<dbReference type="Proteomes" id="UP000093523">
    <property type="component" value="Unassembled WGS sequence"/>
</dbReference>
<comment type="caution">
    <text evidence="3">The sequence shown here is derived from an EMBL/GenBank/DDBJ whole genome shotgun (WGS) entry which is preliminary data.</text>
</comment>
<accession>A0A1B9NTH5</accession>
<feature type="domain" description="Baseplate protein J-like barrel" evidence="1">
    <location>
        <begin position="85"/>
        <end position="151"/>
    </location>
</feature>
<dbReference type="RefSeq" id="WP_065612130.1">
    <property type="nucleotide sequence ID" value="NZ_CAWMPN010000031.1"/>
</dbReference>
<dbReference type="OrthoDB" id="7565172at2"/>
<dbReference type="InterPro" id="IPR058531">
    <property type="entry name" value="Baseplate_J_M"/>
</dbReference>
<evidence type="ECO:0000259" key="2">
    <source>
        <dbReference type="Pfam" id="PF26078"/>
    </source>
</evidence>
<dbReference type="Pfam" id="PF26078">
    <property type="entry name" value="Baseplate_J_M"/>
    <property type="match status" value="1"/>
</dbReference>
<protein>
    <submittedName>
        <fullName evidence="3">Uncharacterized protein</fullName>
    </submittedName>
</protein>
<evidence type="ECO:0000259" key="1">
    <source>
        <dbReference type="Pfam" id="PF04865"/>
    </source>
</evidence>
<evidence type="ECO:0000313" key="3">
    <source>
        <dbReference type="EMBL" id="OCH17003.1"/>
    </source>
</evidence>
<sequence length="350" mass="37938">MSAQRSLISLVERAKSTLVAKTGQNNPAIDAIACAIAGVSYGQYGYQDQLFRELSPETASEPWLYLHAKRHDAERLLPSFAHGLVRFEQLDGVVLVPKGTLMTGALGSEFVTIEAQSSNAEVAVIALNSGVSSNLANGIVLTLSKAISGINPNNVLSLGIDGGADIEDIEHWRQRICTSYNKGALVGRRSDYEAWALSAHSDVDFAWALDNTPELGMVQVFIGARENNPTLPQSVVDTVQTYIESVRLAGCHPIVNLPTQKPINIEIQNVHDEHIQASIIVALEELFKSKMGKRDESVSPPKPISLSPTEIVLAIAPITNNYIVKQPTEEQFITGSDVHVLGEVIWTPQA</sequence>
<gene>
    <name evidence="3" type="ORF">A6E04_19305</name>
</gene>
<dbReference type="InterPro" id="IPR006949">
    <property type="entry name" value="Barrel_Baseplate_J-like"/>
</dbReference>
<proteinExistence type="predicted"/>
<dbReference type="EMBL" id="MAJU01000031">
    <property type="protein sequence ID" value="OCH17003.1"/>
    <property type="molecule type" value="Genomic_DNA"/>
</dbReference>
<dbReference type="Pfam" id="PF04865">
    <property type="entry name" value="Baseplate_J"/>
    <property type="match status" value="1"/>
</dbReference>
<evidence type="ECO:0000313" key="4">
    <source>
        <dbReference type="Proteomes" id="UP000093523"/>
    </source>
</evidence>
<organism evidence="3 4">
    <name type="scientific">Aliivibrio logei</name>
    <name type="common">Vibrio logei</name>
    <dbReference type="NCBI Taxonomy" id="688"/>
    <lineage>
        <taxon>Bacteria</taxon>
        <taxon>Pseudomonadati</taxon>
        <taxon>Pseudomonadota</taxon>
        <taxon>Gammaproteobacteria</taxon>
        <taxon>Vibrionales</taxon>
        <taxon>Vibrionaceae</taxon>
        <taxon>Aliivibrio</taxon>
    </lineage>
</organism>
<name>A0A1B9NTH5_ALILO</name>
<dbReference type="PANTHER" id="PTHR37829:SF3">
    <property type="entry name" value="PROTEIN JAYE-RELATED"/>
    <property type="match status" value="1"/>
</dbReference>
<dbReference type="STRING" id="688.A6E04_19305"/>
<reference evidence="3 4" key="1">
    <citation type="submission" date="2016-06" db="EMBL/GenBank/DDBJ databases">
        <authorList>
            <person name="Kjaerup R.B."/>
            <person name="Dalgaard T.S."/>
            <person name="Juul-Madsen H.R."/>
        </authorList>
    </citation>
    <scope>NUCLEOTIDE SEQUENCE [LARGE SCALE GENOMIC DNA]</scope>
    <source>
        <strain evidence="3 4">1S159</strain>
    </source>
</reference>
<dbReference type="InterPro" id="IPR052399">
    <property type="entry name" value="Phage_Baseplate_Assmbl_Protein"/>
</dbReference>
<dbReference type="PANTHER" id="PTHR37829">
    <property type="entry name" value="PHAGE-LIKE ELEMENT PBSX PROTEIN XKDT"/>
    <property type="match status" value="1"/>
</dbReference>
<dbReference type="AlphaFoldDB" id="A0A1B9NTH5"/>
<feature type="domain" description="Baseplate J-like central" evidence="2">
    <location>
        <begin position="187"/>
        <end position="247"/>
    </location>
</feature>